<reference evidence="2" key="2">
    <citation type="submission" date="2021-02" db="EMBL/GenBank/DDBJ databases">
        <title>Aspergillus chevalieri M1 genome sequence.</title>
        <authorList>
            <person name="Kadooka C."/>
            <person name="Mori K."/>
            <person name="Futagami T."/>
        </authorList>
    </citation>
    <scope>NUCLEOTIDE SEQUENCE</scope>
    <source>
        <strain evidence="2">M1</strain>
    </source>
</reference>
<evidence type="ECO:0000313" key="2">
    <source>
        <dbReference type="EMBL" id="BCR89271.1"/>
    </source>
</evidence>
<reference evidence="2" key="1">
    <citation type="submission" date="2021-01" db="EMBL/GenBank/DDBJ databases">
        <authorList>
            <consortium name="Aspergillus chevalieri M1 genome sequencing consortium"/>
            <person name="Kazuki M."/>
            <person name="Futagami T."/>
        </authorList>
    </citation>
    <scope>NUCLEOTIDE SEQUENCE</scope>
    <source>
        <strain evidence="2">M1</strain>
    </source>
</reference>
<evidence type="ECO:0008006" key="4">
    <source>
        <dbReference type="Google" id="ProtNLM"/>
    </source>
</evidence>
<evidence type="ECO:0000256" key="1">
    <source>
        <dbReference type="SAM" id="SignalP"/>
    </source>
</evidence>
<dbReference type="EMBL" id="AP024420">
    <property type="protein sequence ID" value="BCR89271.1"/>
    <property type="molecule type" value="Genomic_DNA"/>
</dbReference>
<name>A0A7R7ZQ05_ASPCH</name>
<feature type="signal peptide" evidence="1">
    <location>
        <begin position="1"/>
        <end position="18"/>
    </location>
</feature>
<dbReference type="RefSeq" id="XP_043137793.1">
    <property type="nucleotide sequence ID" value="XM_043280190.1"/>
</dbReference>
<protein>
    <recommendedName>
        <fullName evidence="4">Cell wall galactomannoprotein</fullName>
    </recommendedName>
</protein>
<dbReference type="KEGG" id="ache:ACHE_50469A"/>
<keyword evidence="3" id="KW-1185">Reference proteome</keyword>
<keyword evidence="1" id="KW-0732">Signal</keyword>
<dbReference type="Proteomes" id="UP000637239">
    <property type="component" value="Chromosome 5"/>
</dbReference>
<dbReference type="AlphaFoldDB" id="A0A7R7ZQ05"/>
<evidence type="ECO:0000313" key="3">
    <source>
        <dbReference type="Proteomes" id="UP000637239"/>
    </source>
</evidence>
<feature type="chain" id="PRO_5030521540" description="Cell wall galactomannoprotein" evidence="1">
    <location>
        <begin position="19"/>
        <end position="177"/>
    </location>
</feature>
<sequence length="177" mass="19366">MLFKQFLLSALLAPLASIQPLSLAATTTDHVFLGFDSLHKQILSTHDCVKDFDGGAGQTLLCGYELYNLMTSSNSARNTLANLDSVPADQVFTYLSHYHDIRTSIKEILNTASSKTDHLDSAGLKAFTTIILRGFAKERATYETLSKQKLPVDNHTELAGPVEDLGNEFEKALAGFL</sequence>
<accession>A0A7R7ZQ05</accession>
<proteinExistence type="predicted"/>
<organism evidence="2 3">
    <name type="scientific">Aspergillus chevalieri</name>
    <name type="common">Eurotium chevalieri</name>
    <dbReference type="NCBI Taxonomy" id="182096"/>
    <lineage>
        <taxon>Eukaryota</taxon>
        <taxon>Fungi</taxon>
        <taxon>Dikarya</taxon>
        <taxon>Ascomycota</taxon>
        <taxon>Pezizomycotina</taxon>
        <taxon>Eurotiomycetes</taxon>
        <taxon>Eurotiomycetidae</taxon>
        <taxon>Eurotiales</taxon>
        <taxon>Aspergillaceae</taxon>
        <taxon>Aspergillus</taxon>
        <taxon>Aspergillus subgen. Aspergillus</taxon>
    </lineage>
</organism>
<dbReference type="GeneID" id="66983629"/>
<gene>
    <name evidence="2" type="ORF">ACHE_50469A</name>
</gene>